<dbReference type="GO" id="GO:0005886">
    <property type="term" value="C:plasma membrane"/>
    <property type="evidence" value="ECO:0007669"/>
    <property type="project" value="UniProtKB-SubCell"/>
</dbReference>
<comment type="subcellular location">
    <subcellularLocation>
        <location evidence="1">Cell membrane</location>
        <topology evidence="1">Multi-pass membrane protein</topology>
    </subcellularLocation>
</comment>
<dbReference type="Proteomes" id="UP000029629">
    <property type="component" value="Unassembled WGS sequence"/>
</dbReference>
<comment type="caution">
    <text evidence="8">The sequence shown here is derived from an EMBL/GenBank/DDBJ whole genome shotgun (WGS) entry which is preliminary data.</text>
</comment>
<proteinExistence type="predicted"/>
<gene>
    <name evidence="8" type="ORF">HMPREF2130_08820</name>
</gene>
<evidence type="ECO:0000256" key="3">
    <source>
        <dbReference type="ARBA" id="ARBA00022692"/>
    </source>
</evidence>
<evidence type="ECO:0000256" key="6">
    <source>
        <dbReference type="SAM" id="Phobius"/>
    </source>
</evidence>
<organism evidence="8 9">
    <name type="scientific">Oligella urethralis DNF00040</name>
    <dbReference type="NCBI Taxonomy" id="1401065"/>
    <lineage>
        <taxon>Bacteria</taxon>
        <taxon>Pseudomonadati</taxon>
        <taxon>Pseudomonadota</taxon>
        <taxon>Betaproteobacteria</taxon>
        <taxon>Burkholderiales</taxon>
        <taxon>Alcaligenaceae</taxon>
        <taxon>Oligella</taxon>
    </lineage>
</organism>
<dbReference type="InterPro" id="IPR003856">
    <property type="entry name" value="LPS_length_determ_N"/>
</dbReference>
<keyword evidence="9" id="KW-1185">Reference proteome</keyword>
<dbReference type="SUPFAM" id="SSF160355">
    <property type="entry name" value="Bacterial polysaccharide co-polymerase-like"/>
    <property type="match status" value="1"/>
</dbReference>
<dbReference type="Gene3D" id="3.30.1890.10">
    <property type="entry name" value="FepE-like"/>
    <property type="match status" value="1"/>
</dbReference>
<sequence length="377" mass="41917">MSEASNHKPYQMSTAQDEIDLLDLLSTLWAHKFLILLFTVLGFAVAYGLSLLQAEQWRSSATVVVPRLVDTEGLVTEARTIQHINNPKSINNPKEDIDINEFLINIFNNFLYTAADHDEKQSYLSKTALFQRLQKDAEPNVVLDRLSQNLSVQLPDEKNKSLATSYTLSFISDTPESAQEVLSGYIDNINQVATKTIRNDFYNDLNSKIAAAKQGKAIIELAANTRRQINIEHYTNALSIAQKAGIKSVSGGLAGLNGIANSEVMLQIDLNNPELLYLQGEEILSALLEVAKNSPVIYPDEYFQLQYQIEALEALQNKEPEFQAFSYLMRPTLPPKRSSPKRAQMAVIGALVGGVLSCLVVLIMAAFRNRNKALAQN</sequence>
<keyword evidence="4 6" id="KW-1133">Transmembrane helix</keyword>
<dbReference type="EMBL" id="JRNI01000041">
    <property type="protein sequence ID" value="KGF29403.1"/>
    <property type="molecule type" value="Genomic_DNA"/>
</dbReference>
<evidence type="ECO:0000256" key="2">
    <source>
        <dbReference type="ARBA" id="ARBA00022475"/>
    </source>
</evidence>
<keyword evidence="5 6" id="KW-0472">Membrane</keyword>
<feature type="transmembrane region" description="Helical" evidence="6">
    <location>
        <begin position="346"/>
        <end position="367"/>
    </location>
</feature>
<dbReference type="RefSeq" id="WP_036560103.1">
    <property type="nucleotide sequence ID" value="NZ_JRNI01000041.1"/>
</dbReference>
<evidence type="ECO:0000256" key="4">
    <source>
        <dbReference type="ARBA" id="ARBA00022989"/>
    </source>
</evidence>
<dbReference type="Pfam" id="PF02706">
    <property type="entry name" value="Wzz"/>
    <property type="match status" value="1"/>
</dbReference>
<dbReference type="GO" id="GO:0004713">
    <property type="term" value="F:protein tyrosine kinase activity"/>
    <property type="evidence" value="ECO:0007669"/>
    <property type="project" value="TreeGrafter"/>
</dbReference>
<dbReference type="eggNOG" id="COG3765">
    <property type="taxonomic scope" value="Bacteria"/>
</dbReference>
<dbReference type="PANTHER" id="PTHR32309:SF13">
    <property type="entry name" value="FERRIC ENTEROBACTIN TRANSPORT PROTEIN FEPE"/>
    <property type="match status" value="1"/>
</dbReference>
<evidence type="ECO:0000256" key="5">
    <source>
        <dbReference type="ARBA" id="ARBA00023136"/>
    </source>
</evidence>
<name>A0A095Z444_9BURK</name>
<protein>
    <recommendedName>
        <fullName evidence="7">Polysaccharide chain length determinant N-terminal domain-containing protein</fullName>
    </recommendedName>
</protein>
<feature type="transmembrane region" description="Helical" evidence="6">
    <location>
        <begin position="33"/>
        <end position="52"/>
    </location>
</feature>
<dbReference type="PANTHER" id="PTHR32309">
    <property type="entry name" value="TYROSINE-PROTEIN KINASE"/>
    <property type="match status" value="1"/>
</dbReference>
<evidence type="ECO:0000256" key="1">
    <source>
        <dbReference type="ARBA" id="ARBA00004651"/>
    </source>
</evidence>
<evidence type="ECO:0000313" key="8">
    <source>
        <dbReference type="EMBL" id="KGF29403.1"/>
    </source>
</evidence>
<dbReference type="InterPro" id="IPR050445">
    <property type="entry name" value="Bact_polysacc_biosynth/exp"/>
</dbReference>
<evidence type="ECO:0000313" key="9">
    <source>
        <dbReference type="Proteomes" id="UP000029629"/>
    </source>
</evidence>
<evidence type="ECO:0000259" key="7">
    <source>
        <dbReference type="Pfam" id="PF02706"/>
    </source>
</evidence>
<dbReference type="AlphaFoldDB" id="A0A095Z444"/>
<feature type="domain" description="Polysaccharide chain length determinant N-terminal" evidence="7">
    <location>
        <begin position="17"/>
        <end position="72"/>
    </location>
</feature>
<accession>A0A095Z444</accession>
<keyword evidence="3 6" id="KW-0812">Transmembrane</keyword>
<keyword evidence="2" id="KW-1003">Cell membrane</keyword>
<reference evidence="8 9" key="1">
    <citation type="submission" date="2014-07" db="EMBL/GenBank/DDBJ databases">
        <authorList>
            <person name="McCorrison J."/>
            <person name="Sanka R."/>
            <person name="Torralba M."/>
            <person name="Gillis M."/>
            <person name="Haft D.H."/>
            <person name="Methe B."/>
            <person name="Sutton G."/>
            <person name="Nelson K.E."/>
        </authorList>
    </citation>
    <scope>NUCLEOTIDE SEQUENCE [LARGE SCALE GENOMIC DNA]</scope>
    <source>
        <strain evidence="8 9">DNF00040</strain>
    </source>
</reference>
<dbReference type="OrthoDB" id="6535795at2"/>